<dbReference type="PANTHER" id="PTHR30151">
    <property type="entry name" value="ALKANE SULFONATE ABC TRANSPORTER-RELATED, MEMBRANE SUBUNIT"/>
    <property type="match status" value="1"/>
</dbReference>
<keyword evidence="6 7" id="KW-0472">Membrane</keyword>
<evidence type="ECO:0000259" key="8">
    <source>
        <dbReference type="PROSITE" id="PS50928"/>
    </source>
</evidence>
<evidence type="ECO:0000256" key="5">
    <source>
        <dbReference type="ARBA" id="ARBA00022989"/>
    </source>
</evidence>
<feature type="transmembrane region" description="Helical" evidence="7">
    <location>
        <begin position="204"/>
        <end position="229"/>
    </location>
</feature>
<feature type="transmembrane region" description="Helical" evidence="7">
    <location>
        <begin position="249"/>
        <end position="269"/>
    </location>
</feature>
<dbReference type="AlphaFoldDB" id="A0AA97AJG4"/>
<evidence type="ECO:0000256" key="6">
    <source>
        <dbReference type="ARBA" id="ARBA00023136"/>
    </source>
</evidence>
<evidence type="ECO:0000313" key="9">
    <source>
        <dbReference type="EMBL" id="WNZ27765.1"/>
    </source>
</evidence>
<feature type="transmembrane region" description="Helical" evidence="7">
    <location>
        <begin position="150"/>
        <end position="168"/>
    </location>
</feature>
<dbReference type="Gene3D" id="1.10.3720.10">
    <property type="entry name" value="MetI-like"/>
    <property type="match status" value="1"/>
</dbReference>
<comment type="similarity">
    <text evidence="7">Belongs to the binding-protein-dependent transport system permease family.</text>
</comment>
<feature type="transmembrane region" description="Helical" evidence="7">
    <location>
        <begin position="37"/>
        <end position="59"/>
    </location>
</feature>
<evidence type="ECO:0000256" key="3">
    <source>
        <dbReference type="ARBA" id="ARBA00022475"/>
    </source>
</evidence>
<dbReference type="CDD" id="cd06261">
    <property type="entry name" value="TM_PBP2"/>
    <property type="match status" value="1"/>
</dbReference>
<dbReference type="PANTHER" id="PTHR30151:SF0">
    <property type="entry name" value="ABC TRANSPORTER PERMEASE PROTEIN MJ0413-RELATED"/>
    <property type="match status" value="1"/>
</dbReference>
<feature type="transmembrane region" description="Helical" evidence="7">
    <location>
        <begin position="94"/>
        <end position="114"/>
    </location>
</feature>
<comment type="subcellular location">
    <subcellularLocation>
        <location evidence="1 7">Cell membrane</location>
        <topology evidence="1 7">Multi-pass membrane protein</topology>
    </subcellularLocation>
</comment>
<evidence type="ECO:0000256" key="1">
    <source>
        <dbReference type="ARBA" id="ARBA00004651"/>
    </source>
</evidence>
<dbReference type="SUPFAM" id="SSF161098">
    <property type="entry name" value="MetI-like"/>
    <property type="match status" value="1"/>
</dbReference>
<keyword evidence="4 7" id="KW-0812">Transmembrane</keyword>
<dbReference type="RefSeq" id="WP_316436236.1">
    <property type="nucleotide sequence ID" value="NZ_CP053587.1"/>
</dbReference>
<accession>A0AA97AJG4</accession>
<reference evidence="9" key="1">
    <citation type="submission" date="2020-05" db="EMBL/GenBank/DDBJ databases">
        <authorList>
            <person name="Zhu T."/>
            <person name="Keshari N."/>
            <person name="Lu X."/>
        </authorList>
    </citation>
    <scope>NUCLEOTIDE SEQUENCE</scope>
    <source>
        <strain evidence="9">NK1-12</strain>
    </source>
</reference>
<name>A0AA97AJG4_9CYAN</name>
<dbReference type="InterPro" id="IPR000515">
    <property type="entry name" value="MetI-like"/>
</dbReference>
<dbReference type="GO" id="GO:0005886">
    <property type="term" value="C:plasma membrane"/>
    <property type="evidence" value="ECO:0007669"/>
    <property type="project" value="UniProtKB-SubCell"/>
</dbReference>
<evidence type="ECO:0000256" key="4">
    <source>
        <dbReference type="ARBA" id="ARBA00022692"/>
    </source>
</evidence>
<dbReference type="EMBL" id="CP053587">
    <property type="protein sequence ID" value="WNZ27765.1"/>
    <property type="molecule type" value="Genomic_DNA"/>
</dbReference>
<proteinExistence type="inferred from homology"/>
<keyword evidence="3" id="KW-1003">Cell membrane</keyword>
<feature type="transmembrane region" description="Helical" evidence="7">
    <location>
        <begin position="126"/>
        <end position="144"/>
    </location>
</feature>
<organism evidence="9">
    <name type="scientific">Leptolyngbya sp. NK1-12</name>
    <dbReference type="NCBI Taxonomy" id="2547451"/>
    <lineage>
        <taxon>Bacteria</taxon>
        <taxon>Bacillati</taxon>
        <taxon>Cyanobacteriota</taxon>
        <taxon>Cyanophyceae</taxon>
        <taxon>Leptolyngbyales</taxon>
        <taxon>Leptolyngbyaceae</taxon>
        <taxon>Leptolyngbya group</taxon>
        <taxon>Leptolyngbya</taxon>
    </lineage>
</organism>
<gene>
    <name evidence="9" type="ORF">HJG54_33555</name>
</gene>
<dbReference type="GO" id="GO:0055085">
    <property type="term" value="P:transmembrane transport"/>
    <property type="evidence" value="ECO:0007669"/>
    <property type="project" value="InterPro"/>
</dbReference>
<dbReference type="PROSITE" id="PS50928">
    <property type="entry name" value="ABC_TM1"/>
    <property type="match status" value="1"/>
</dbReference>
<evidence type="ECO:0000256" key="2">
    <source>
        <dbReference type="ARBA" id="ARBA00022448"/>
    </source>
</evidence>
<feature type="domain" description="ABC transmembrane type-1" evidence="8">
    <location>
        <begin position="86"/>
        <end position="268"/>
    </location>
</feature>
<sequence>MAVTTSRTAGRSSRGWMHWATSKGIRVFSRQRSIRQFISLLLFFGCWQLLCTINFKLFVSFEFVPSPLEVFQATVAFLTQDPMVHIWASVLRVLLGYAIAACLGVGLGVLIGWFEKVEDLTMPALELLRPIPAVAWIPLAILMFPNAESGMVYITFIGAFFPILISTIKGVESTLSDMVLIRVGQCLGARPWHMFKDIVIPGSLPSIASGLTIGMGNAWFCLVTAEILAGRYGVGYLTWESYVTSNYPPIVMGMLLIGCMGAFSSWVVSRAMGALMPWRVIKKQDS</sequence>
<evidence type="ECO:0000256" key="7">
    <source>
        <dbReference type="RuleBase" id="RU363032"/>
    </source>
</evidence>
<keyword evidence="5 7" id="KW-1133">Transmembrane helix</keyword>
<dbReference type="InterPro" id="IPR035906">
    <property type="entry name" value="MetI-like_sf"/>
</dbReference>
<protein>
    <submittedName>
        <fullName evidence="9">ABC transporter permease</fullName>
    </submittedName>
</protein>
<keyword evidence="2 7" id="KW-0813">Transport</keyword>
<dbReference type="Pfam" id="PF00528">
    <property type="entry name" value="BPD_transp_1"/>
    <property type="match status" value="1"/>
</dbReference>